<comment type="caution">
    <text evidence="1">The sequence shown here is derived from an EMBL/GenBank/DDBJ whole genome shotgun (WGS) entry which is preliminary data.</text>
</comment>
<keyword evidence="2" id="KW-1185">Reference proteome</keyword>
<dbReference type="EMBL" id="CAJVPT010020848">
    <property type="protein sequence ID" value="CAG8651197.1"/>
    <property type="molecule type" value="Genomic_DNA"/>
</dbReference>
<protein>
    <submittedName>
        <fullName evidence="1">7966_t:CDS:1</fullName>
    </submittedName>
</protein>
<name>A0ACA9NEL5_9GLOM</name>
<evidence type="ECO:0000313" key="1">
    <source>
        <dbReference type="EMBL" id="CAG8651197.1"/>
    </source>
</evidence>
<proteinExistence type="predicted"/>
<dbReference type="Proteomes" id="UP000789525">
    <property type="component" value="Unassembled WGS sequence"/>
</dbReference>
<feature type="non-terminal residue" evidence="1">
    <location>
        <position position="1"/>
    </location>
</feature>
<accession>A0ACA9NEL5</accession>
<evidence type="ECO:0000313" key="2">
    <source>
        <dbReference type="Proteomes" id="UP000789525"/>
    </source>
</evidence>
<gene>
    <name evidence="1" type="ORF">ACOLOM_LOCUS8252</name>
</gene>
<organism evidence="1 2">
    <name type="scientific">Acaulospora colombiana</name>
    <dbReference type="NCBI Taxonomy" id="27376"/>
    <lineage>
        <taxon>Eukaryota</taxon>
        <taxon>Fungi</taxon>
        <taxon>Fungi incertae sedis</taxon>
        <taxon>Mucoromycota</taxon>
        <taxon>Glomeromycotina</taxon>
        <taxon>Glomeromycetes</taxon>
        <taxon>Diversisporales</taxon>
        <taxon>Acaulosporaceae</taxon>
        <taxon>Acaulospora</taxon>
    </lineage>
</organism>
<reference evidence="1" key="1">
    <citation type="submission" date="2021-06" db="EMBL/GenBank/DDBJ databases">
        <authorList>
            <person name="Kallberg Y."/>
            <person name="Tangrot J."/>
            <person name="Rosling A."/>
        </authorList>
    </citation>
    <scope>NUCLEOTIDE SEQUENCE</scope>
    <source>
        <strain evidence="1">CL356</strain>
    </source>
</reference>
<sequence>AEDGSCWYVLRDHRYWLERGFIATRARRPYDGKAEWVASVLEFDVGRGTVSTPGVRSGEHAFWNLVSLTSRVANFQSGPYTLHAGPARTRSALKPFWMLEMLVALYPGQLSTFWAHAPGKNEKPVWATNREWANNMGNNVPILDEGTFMMNTLSNRYLLTPNEME</sequence>